<accession>A0AAN8YWP2</accession>
<dbReference type="EMBL" id="JBAMMX010000027">
    <property type="protein sequence ID" value="KAK6912423.1"/>
    <property type="molecule type" value="Genomic_DNA"/>
</dbReference>
<keyword evidence="2" id="KW-1185">Reference proteome</keyword>
<reference evidence="1 2" key="1">
    <citation type="submission" date="2023-12" db="EMBL/GenBank/DDBJ databases">
        <title>A high-quality genome assembly for Dillenia turbinata (Dilleniales).</title>
        <authorList>
            <person name="Chanderbali A."/>
        </authorList>
    </citation>
    <scope>NUCLEOTIDE SEQUENCE [LARGE SCALE GENOMIC DNA]</scope>
    <source>
        <strain evidence="1">LSX21</strain>
        <tissue evidence="1">Leaf</tissue>
    </source>
</reference>
<name>A0AAN8YWP2_9MAGN</name>
<comment type="caution">
    <text evidence="1">The sequence shown here is derived from an EMBL/GenBank/DDBJ whole genome shotgun (WGS) entry which is preliminary data.</text>
</comment>
<organism evidence="1 2">
    <name type="scientific">Dillenia turbinata</name>
    <dbReference type="NCBI Taxonomy" id="194707"/>
    <lineage>
        <taxon>Eukaryota</taxon>
        <taxon>Viridiplantae</taxon>
        <taxon>Streptophyta</taxon>
        <taxon>Embryophyta</taxon>
        <taxon>Tracheophyta</taxon>
        <taxon>Spermatophyta</taxon>
        <taxon>Magnoliopsida</taxon>
        <taxon>eudicotyledons</taxon>
        <taxon>Gunneridae</taxon>
        <taxon>Pentapetalae</taxon>
        <taxon>Dilleniales</taxon>
        <taxon>Dilleniaceae</taxon>
        <taxon>Dillenia</taxon>
    </lineage>
</organism>
<proteinExistence type="predicted"/>
<evidence type="ECO:0000313" key="1">
    <source>
        <dbReference type="EMBL" id="KAK6912423.1"/>
    </source>
</evidence>
<gene>
    <name evidence="1" type="ORF">RJ641_022024</name>
</gene>
<evidence type="ECO:0000313" key="2">
    <source>
        <dbReference type="Proteomes" id="UP001370490"/>
    </source>
</evidence>
<protein>
    <submittedName>
        <fullName evidence="1">Uncharacterized protein</fullName>
    </submittedName>
</protein>
<dbReference type="AlphaFoldDB" id="A0AAN8YWP2"/>
<sequence length="62" mass="7123">MKKGSEDRENVVCVIPYRPSDKSKYFQNHTSLTRVDEMKLISAVLSGYLDRFIFVAPSCKHS</sequence>
<dbReference type="Proteomes" id="UP001370490">
    <property type="component" value="Unassembled WGS sequence"/>
</dbReference>